<dbReference type="Gene3D" id="1.10.287.1080">
    <property type="entry name" value="MazG-like"/>
    <property type="match status" value="1"/>
</dbReference>
<comment type="pathway">
    <text evidence="2 8">Amino-acid biosynthesis; L-histidine biosynthesis; L-histidine from 5-phospho-alpha-D-ribose 1-diphosphate: step 2/9.</text>
</comment>
<dbReference type="Pfam" id="PF01503">
    <property type="entry name" value="PRA-PH"/>
    <property type="match status" value="1"/>
</dbReference>
<dbReference type="InterPro" id="IPR021130">
    <property type="entry name" value="PRib-ATP_PPHydrolase-like"/>
</dbReference>
<evidence type="ECO:0000256" key="4">
    <source>
        <dbReference type="ARBA" id="ARBA00022741"/>
    </source>
</evidence>
<keyword evidence="11" id="KW-1185">Reference proteome</keyword>
<dbReference type="InterPro" id="IPR008179">
    <property type="entry name" value="HisE"/>
</dbReference>
<evidence type="ECO:0000256" key="5">
    <source>
        <dbReference type="ARBA" id="ARBA00022801"/>
    </source>
</evidence>
<dbReference type="KEGG" id="pnd:Pla175_39830"/>
<dbReference type="GO" id="GO:0005524">
    <property type="term" value="F:ATP binding"/>
    <property type="evidence" value="ECO:0007669"/>
    <property type="project" value="UniProtKB-KW"/>
</dbReference>
<keyword evidence="7 8" id="KW-0368">Histidine biosynthesis</keyword>
<feature type="compositionally biased region" description="Basic and acidic residues" evidence="9">
    <location>
        <begin position="15"/>
        <end position="25"/>
    </location>
</feature>
<evidence type="ECO:0000256" key="6">
    <source>
        <dbReference type="ARBA" id="ARBA00022840"/>
    </source>
</evidence>
<feature type="region of interest" description="Disordered" evidence="9">
    <location>
        <begin position="1"/>
        <end position="29"/>
    </location>
</feature>
<keyword evidence="5 8" id="KW-0378">Hydrolase</keyword>
<dbReference type="OrthoDB" id="9814738at2"/>
<gene>
    <name evidence="8 10" type="primary">hisE</name>
    <name evidence="10" type="ORF">Pla175_39830</name>
</gene>
<evidence type="ECO:0000256" key="2">
    <source>
        <dbReference type="ARBA" id="ARBA00005204"/>
    </source>
</evidence>
<organism evidence="10 11">
    <name type="scientific">Pirellulimonas nuda</name>
    <dbReference type="NCBI Taxonomy" id="2528009"/>
    <lineage>
        <taxon>Bacteria</taxon>
        <taxon>Pseudomonadati</taxon>
        <taxon>Planctomycetota</taxon>
        <taxon>Planctomycetia</taxon>
        <taxon>Pirellulales</taxon>
        <taxon>Lacipirellulaceae</taxon>
        <taxon>Pirellulimonas</taxon>
    </lineage>
</organism>
<dbReference type="NCBIfam" id="TIGR03188">
    <property type="entry name" value="histidine_hisI"/>
    <property type="match status" value="1"/>
</dbReference>
<comment type="similarity">
    <text evidence="8">Belongs to the PRA-PH family.</text>
</comment>
<evidence type="ECO:0000256" key="3">
    <source>
        <dbReference type="ARBA" id="ARBA00022605"/>
    </source>
</evidence>
<dbReference type="GO" id="GO:0004636">
    <property type="term" value="F:phosphoribosyl-ATP diphosphatase activity"/>
    <property type="evidence" value="ECO:0007669"/>
    <property type="project" value="UniProtKB-UniRule"/>
</dbReference>
<reference evidence="10 11" key="1">
    <citation type="submission" date="2019-02" db="EMBL/GenBank/DDBJ databases">
        <title>Deep-cultivation of Planctomycetes and their phenomic and genomic characterization uncovers novel biology.</title>
        <authorList>
            <person name="Wiegand S."/>
            <person name="Jogler M."/>
            <person name="Boedeker C."/>
            <person name="Pinto D."/>
            <person name="Vollmers J."/>
            <person name="Rivas-Marin E."/>
            <person name="Kohn T."/>
            <person name="Peeters S.H."/>
            <person name="Heuer A."/>
            <person name="Rast P."/>
            <person name="Oberbeckmann S."/>
            <person name="Bunk B."/>
            <person name="Jeske O."/>
            <person name="Meyerdierks A."/>
            <person name="Storesund J.E."/>
            <person name="Kallscheuer N."/>
            <person name="Luecker S."/>
            <person name="Lage O.M."/>
            <person name="Pohl T."/>
            <person name="Merkel B.J."/>
            <person name="Hornburger P."/>
            <person name="Mueller R.-W."/>
            <person name="Bruemmer F."/>
            <person name="Labrenz M."/>
            <person name="Spormann A.M."/>
            <person name="Op den Camp H."/>
            <person name="Overmann J."/>
            <person name="Amann R."/>
            <person name="Jetten M.S.M."/>
            <person name="Mascher T."/>
            <person name="Medema M.H."/>
            <person name="Devos D.P."/>
            <person name="Kaster A.-K."/>
            <person name="Ovreas L."/>
            <person name="Rohde M."/>
            <person name="Galperin M.Y."/>
            <person name="Jogler C."/>
        </authorList>
    </citation>
    <scope>NUCLEOTIDE SEQUENCE [LARGE SCALE GENOMIC DNA]</scope>
    <source>
        <strain evidence="10 11">Pla175</strain>
    </source>
</reference>
<dbReference type="GO" id="GO:0005737">
    <property type="term" value="C:cytoplasm"/>
    <property type="evidence" value="ECO:0007669"/>
    <property type="project" value="UniProtKB-SubCell"/>
</dbReference>
<dbReference type="AlphaFoldDB" id="A0A518DGH6"/>
<comment type="subcellular location">
    <subcellularLocation>
        <location evidence="8">Cytoplasm</location>
    </subcellularLocation>
</comment>
<evidence type="ECO:0000313" key="11">
    <source>
        <dbReference type="Proteomes" id="UP000317429"/>
    </source>
</evidence>
<dbReference type="CDD" id="cd11534">
    <property type="entry name" value="NTP-PPase_HisIE_like"/>
    <property type="match status" value="1"/>
</dbReference>
<dbReference type="UniPathway" id="UPA00031">
    <property type="reaction ID" value="UER00007"/>
</dbReference>
<keyword evidence="8" id="KW-0963">Cytoplasm</keyword>
<dbReference type="GO" id="GO:0000105">
    <property type="term" value="P:L-histidine biosynthetic process"/>
    <property type="evidence" value="ECO:0007669"/>
    <property type="project" value="UniProtKB-UniRule"/>
</dbReference>
<evidence type="ECO:0000256" key="8">
    <source>
        <dbReference type="HAMAP-Rule" id="MF_01020"/>
    </source>
</evidence>
<keyword evidence="4 8" id="KW-0547">Nucleotide-binding</keyword>
<evidence type="ECO:0000256" key="7">
    <source>
        <dbReference type="ARBA" id="ARBA00023102"/>
    </source>
</evidence>
<dbReference type="EC" id="3.6.1.31" evidence="8"/>
<dbReference type="PANTHER" id="PTHR42945">
    <property type="entry name" value="HISTIDINE BIOSYNTHESIS BIFUNCTIONAL PROTEIN"/>
    <property type="match status" value="1"/>
</dbReference>
<sequence length="123" mass="13292">MPDQTARPLDALEATIRERAERPSEKSYTSRLLTGGVDAIGAKVIEEAGELVEAASEPGDAGRSHFVYEAGDLVYHTLVLLRARGVELAEVEAELAKRFGVSGITEKAKRRQAGSEQVEGEVR</sequence>
<dbReference type="Proteomes" id="UP000317429">
    <property type="component" value="Chromosome"/>
</dbReference>
<evidence type="ECO:0000256" key="1">
    <source>
        <dbReference type="ARBA" id="ARBA00001460"/>
    </source>
</evidence>
<evidence type="ECO:0000256" key="9">
    <source>
        <dbReference type="SAM" id="MobiDB-lite"/>
    </source>
</evidence>
<dbReference type="EMBL" id="CP036291">
    <property type="protein sequence ID" value="QDU90576.1"/>
    <property type="molecule type" value="Genomic_DNA"/>
</dbReference>
<dbReference type="PANTHER" id="PTHR42945:SF1">
    <property type="entry name" value="HISTIDINE BIOSYNTHESIS BIFUNCTIONAL PROTEIN HIS7"/>
    <property type="match status" value="1"/>
</dbReference>
<proteinExistence type="inferred from homology"/>
<dbReference type="RefSeq" id="WP_145289340.1">
    <property type="nucleotide sequence ID" value="NZ_CP036291.1"/>
</dbReference>
<keyword evidence="6 8" id="KW-0067">ATP-binding</keyword>
<name>A0A518DGH6_9BACT</name>
<accession>A0A518DGH6</accession>
<protein>
    <recommendedName>
        <fullName evidence="8">Phosphoribosyl-ATP pyrophosphatase</fullName>
        <shortName evidence="8">PRA-PH</shortName>
        <ecNumber evidence="8">3.6.1.31</ecNumber>
    </recommendedName>
</protein>
<dbReference type="HAMAP" id="MF_01020">
    <property type="entry name" value="HisE"/>
    <property type="match status" value="1"/>
</dbReference>
<dbReference type="SUPFAM" id="SSF101386">
    <property type="entry name" value="all-alpha NTP pyrophosphatases"/>
    <property type="match status" value="1"/>
</dbReference>
<keyword evidence="3 8" id="KW-0028">Amino-acid biosynthesis</keyword>
<evidence type="ECO:0000313" key="10">
    <source>
        <dbReference type="EMBL" id="QDU90576.1"/>
    </source>
</evidence>
<comment type="catalytic activity">
    <reaction evidence="1 8">
        <text>1-(5-phospho-beta-D-ribosyl)-ATP + H2O = 1-(5-phospho-beta-D-ribosyl)-5'-AMP + diphosphate + H(+)</text>
        <dbReference type="Rhea" id="RHEA:22828"/>
        <dbReference type="ChEBI" id="CHEBI:15377"/>
        <dbReference type="ChEBI" id="CHEBI:15378"/>
        <dbReference type="ChEBI" id="CHEBI:33019"/>
        <dbReference type="ChEBI" id="CHEBI:59457"/>
        <dbReference type="ChEBI" id="CHEBI:73183"/>
        <dbReference type="EC" id="3.6.1.31"/>
    </reaction>
</comment>